<dbReference type="InterPro" id="IPR001910">
    <property type="entry name" value="Inosine/uridine_hydrolase_dom"/>
</dbReference>
<sequence length="359" mass="38273">MGESRDDEPVSREDIRAEWRALVESGEALPGSGLAALSARMRATGNWPEDLRSAPVIIDTDIGGDADDALAVAAAARSLPRLALVLTSDETGPAVGHGARARFARLLLDLTGRTDVAVVSGVSLGETGYFCADGLVPDELPPQPTDVVGAVRAVCAAVPGPVQWVGMGPLSNLALVLEAAPELASRLHVTQMGGALNYRDPSRAEHNFRLDVPSVHKVFDAVGKGLLPTPHFVTSEVTFIPDIEITAGHPVHRALAAPGSPAWAALLVTHMRQWFERFHPGTMQHDALTLSAALQLPFVEFDKMPVAVDGIGRTTRSEAGVPVWLSLSARYPAFMRWLSQRLDPVWSPAEKGPDDVAPR</sequence>
<evidence type="ECO:0000313" key="5">
    <source>
        <dbReference type="Proteomes" id="UP001597261"/>
    </source>
</evidence>
<evidence type="ECO:0000256" key="2">
    <source>
        <dbReference type="ARBA" id="ARBA00023295"/>
    </source>
</evidence>
<name>A0ABW4IWH1_9ACTN</name>
<dbReference type="EMBL" id="JBHUDX010000066">
    <property type="protein sequence ID" value="MFD1660996.1"/>
    <property type="molecule type" value="Genomic_DNA"/>
</dbReference>
<dbReference type="Pfam" id="PF01156">
    <property type="entry name" value="IU_nuc_hydro"/>
    <property type="match status" value="1"/>
</dbReference>
<dbReference type="SUPFAM" id="SSF53590">
    <property type="entry name" value="Nucleoside hydrolase"/>
    <property type="match status" value="1"/>
</dbReference>
<keyword evidence="1 4" id="KW-0378">Hydrolase</keyword>
<dbReference type="InterPro" id="IPR023186">
    <property type="entry name" value="IUNH"/>
</dbReference>
<accession>A0ABW4IWH1</accession>
<feature type="domain" description="Inosine/uridine-preferring nucleoside hydrolase" evidence="3">
    <location>
        <begin position="56"/>
        <end position="318"/>
    </location>
</feature>
<dbReference type="GO" id="GO:0016787">
    <property type="term" value="F:hydrolase activity"/>
    <property type="evidence" value="ECO:0007669"/>
    <property type="project" value="UniProtKB-KW"/>
</dbReference>
<reference evidence="5" key="1">
    <citation type="journal article" date="2019" name="Int. J. Syst. Evol. Microbiol.">
        <title>The Global Catalogue of Microorganisms (GCM) 10K type strain sequencing project: providing services to taxonomists for standard genome sequencing and annotation.</title>
        <authorList>
            <consortium name="The Broad Institute Genomics Platform"/>
            <consortium name="The Broad Institute Genome Sequencing Center for Infectious Disease"/>
            <person name="Wu L."/>
            <person name="Ma J."/>
        </authorList>
    </citation>
    <scope>NUCLEOTIDE SEQUENCE [LARGE SCALE GENOMIC DNA]</scope>
    <source>
        <strain evidence="5">CGMCC 1.12470</strain>
    </source>
</reference>
<dbReference type="PANTHER" id="PTHR12304:SF4">
    <property type="entry name" value="URIDINE NUCLEOSIDASE"/>
    <property type="match status" value="1"/>
</dbReference>
<dbReference type="InterPro" id="IPR036452">
    <property type="entry name" value="Ribo_hydro-like"/>
</dbReference>
<evidence type="ECO:0000256" key="1">
    <source>
        <dbReference type="ARBA" id="ARBA00022801"/>
    </source>
</evidence>
<gene>
    <name evidence="4" type="ORF">ACFSL4_23010</name>
</gene>
<comment type="caution">
    <text evidence="4">The sequence shown here is derived from an EMBL/GenBank/DDBJ whole genome shotgun (WGS) entry which is preliminary data.</text>
</comment>
<dbReference type="Gene3D" id="3.90.245.10">
    <property type="entry name" value="Ribonucleoside hydrolase-like"/>
    <property type="match status" value="1"/>
</dbReference>
<keyword evidence="5" id="KW-1185">Reference proteome</keyword>
<evidence type="ECO:0000259" key="3">
    <source>
        <dbReference type="Pfam" id="PF01156"/>
    </source>
</evidence>
<evidence type="ECO:0000313" key="4">
    <source>
        <dbReference type="EMBL" id="MFD1660996.1"/>
    </source>
</evidence>
<protein>
    <submittedName>
        <fullName evidence="4">Nucleoside hydrolase</fullName>
    </submittedName>
</protein>
<proteinExistence type="predicted"/>
<dbReference type="Proteomes" id="UP001597261">
    <property type="component" value="Unassembled WGS sequence"/>
</dbReference>
<dbReference type="RefSeq" id="WP_381086071.1">
    <property type="nucleotide sequence ID" value="NZ_JBHUDX010000066.1"/>
</dbReference>
<keyword evidence="2" id="KW-0326">Glycosidase</keyword>
<organism evidence="4 5">
    <name type="scientific">Streptomyces caeni</name>
    <dbReference type="NCBI Taxonomy" id="2307231"/>
    <lineage>
        <taxon>Bacteria</taxon>
        <taxon>Bacillati</taxon>
        <taxon>Actinomycetota</taxon>
        <taxon>Actinomycetes</taxon>
        <taxon>Kitasatosporales</taxon>
        <taxon>Streptomycetaceae</taxon>
        <taxon>Streptomyces</taxon>
    </lineage>
</organism>
<dbReference type="PANTHER" id="PTHR12304">
    <property type="entry name" value="INOSINE-URIDINE PREFERRING NUCLEOSIDE HYDROLASE"/>
    <property type="match status" value="1"/>
</dbReference>